<accession>A0A0D3IG34</accession>
<name>A0A0D3IG34_EMIH1</name>
<evidence type="ECO:0000259" key="1">
    <source>
        <dbReference type="Pfam" id="PF01494"/>
    </source>
</evidence>
<dbReference type="Proteomes" id="UP000013827">
    <property type="component" value="Unassembled WGS sequence"/>
</dbReference>
<evidence type="ECO:0000313" key="3">
    <source>
        <dbReference type="Proteomes" id="UP000013827"/>
    </source>
</evidence>
<dbReference type="Gene3D" id="3.50.50.60">
    <property type="entry name" value="FAD/NAD(P)-binding domain"/>
    <property type="match status" value="1"/>
</dbReference>
<keyword evidence="3" id="KW-1185">Reference proteome</keyword>
<protein>
    <recommendedName>
        <fullName evidence="1">FAD-binding domain-containing protein</fullName>
    </recommendedName>
</protein>
<dbReference type="EnsemblProtists" id="EOD10219">
    <property type="protein sequence ID" value="EOD10219"/>
    <property type="gene ID" value="EMIHUDRAFT_215887"/>
</dbReference>
<proteinExistence type="predicted"/>
<reference evidence="3" key="1">
    <citation type="journal article" date="2013" name="Nature">
        <title>Pan genome of the phytoplankton Emiliania underpins its global distribution.</title>
        <authorList>
            <person name="Read B.A."/>
            <person name="Kegel J."/>
            <person name="Klute M.J."/>
            <person name="Kuo A."/>
            <person name="Lefebvre S.C."/>
            <person name="Maumus F."/>
            <person name="Mayer C."/>
            <person name="Miller J."/>
            <person name="Monier A."/>
            <person name="Salamov A."/>
            <person name="Young J."/>
            <person name="Aguilar M."/>
            <person name="Claverie J.M."/>
            <person name="Frickenhaus S."/>
            <person name="Gonzalez K."/>
            <person name="Herman E.K."/>
            <person name="Lin Y.C."/>
            <person name="Napier J."/>
            <person name="Ogata H."/>
            <person name="Sarno A.F."/>
            <person name="Shmutz J."/>
            <person name="Schroeder D."/>
            <person name="de Vargas C."/>
            <person name="Verret F."/>
            <person name="von Dassow P."/>
            <person name="Valentin K."/>
            <person name="Van de Peer Y."/>
            <person name="Wheeler G."/>
            <person name="Dacks J.B."/>
            <person name="Delwiche C.F."/>
            <person name="Dyhrman S.T."/>
            <person name="Glockner G."/>
            <person name="John U."/>
            <person name="Richards T."/>
            <person name="Worden A.Z."/>
            <person name="Zhang X."/>
            <person name="Grigoriev I.V."/>
            <person name="Allen A.E."/>
            <person name="Bidle K."/>
            <person name="Borodovsky M."/>
            <person name="Bowler C."/>
            <person name="Brownlee C."/>
            <person name="Cock J.M."/>
            <person name="Elias M."/>
            <person name="Gladyshev V.N."/>
            <person name="Groth M."/>
            <person name="Guda C."/>
            <person name="Hadaegh A."/>
            <person name="Iglesias-Rodriguez M.D."/>
            <person name="Jenkins J."/>
            <person name="Jones B.M."/>
            <person name="Lawson T."/>
            <person name="Leese F."/>
            <person name="Lindquist E."/>
            <person name="Lobanov A."/>
            <person name="Lomsadze A."/>
            <person name="Malik S.B."/>
            <person name="Marsh M.E."/>
            <person name="Mackinder L."/>
            <person name="Mock T."/>
            <person name="Mueller-Roeber B."/>
            <person name="Pagarete A."/>
            <person name="Parker M."/>
            <person name="Probert I."/>
            <person name="Quesneville H."/>
            <person name="Raines C."/>
            <person name="Rensing S.A."/>
            <person name="Riano-Pachon D.M."/>
            <person name="Richier S."/>
            <person name="Rokitta S."/>
            <person name="Shiraiwa Y."/>
            <person name="Soanes D.M."/>
            <person name="van der Giezen M."/>
            <person name="Wahlund T.M."/>
            <person name="Williams B."/>
            <person name="Wilson W."/>
            <person name="Wolfe G."/>
            <person name="Wurch L.L."/>
        </authorList>
    </citation>
    <scope>NUCLEOTIDE SEQUENCE</scope>
</reference>
<dbReference type="InterPro" id="IPR036188">
    <property type="entry name" value="FAD/NAD-bd_sf"/>
</dbReference>
<sequence>MHLPDITTASTLGAQPPPEQVDVLIVGGGPAGLTVAGQLLHLAQRGRVALVEANEEPCGGSRLPKAQLITALTMEVWGGWDARLPGTIRSLCRLSSGTTMDVVSWDSAKRAAQRVGSLQALSEGVSHEAYGWVQQPLYEAALRRHLAAAPRECTLTAHYG</sequence>
<reference evidence="2" key="2">
    <citation type="submission" date="2024-10" db="UniProtKB">
        <authorList>
            <consortium name="EnsemblProtists"/>
        </authorList>
    </citation>
    <scope>IDENTIFICATION</scope>
</reference>
<dbReference type="GO" id="GO:0071949">
    <property type="term" value="F:FAD binding"/>
    <property type="evidence" value="ECO:0007669"/>
    <property type="project" value="InterPro"/>
</dbReference>
<evidence type="ECO:0000313" key="2">
    <source>
        <dbReference type="EnsemblProtists" id="EOD10219"/>
    </source>
</evidence>
<dbReference type="PaxDb" id="2903-EOD10219"/>
<dbReference type="RefSeq" id="XP_005762648.1">
    <property type="nucleotide sequence ID" value="XM_005762591.1"/>
</dbReference>
<dbReference type="HOGENOM" id="CLU_1655459_0_0_1"/>
<dbReference type="GeneID" id="17256333"/>
<feature type="domain" description="FAD-binding" evidence="1">
    <location>
        <begin position="21"/>
        <end position="150"/>
    </location>
</feature>
<dbReference type="KEGG" id="ehx:EMIHUDRAFT_215887"/>
<dbReference type="SUPFAM" id="SSF51905">
    <property type="entry name" value="FAD/NAD(P)-binding domain"/>
    <property type="match status" value="1"/>
</dbReference>
<dbReference type="AlphaFoldDB" id="A0A0D3IG34"/>
<dbReference type="Pfam" id="PF01494">
    <property type="entry name" value="FAD_binding_3"/>
    <property type="match status" value="1"/>
</dbReference>
<dbReference type="InterPro" id="IPR002938">
    <property type="entry name" value="FAD-bd"/>
</dbReference>
<organism evidence="2 3">
    <name type="scientific">Emiliania huxleyi (strain CCMP1516)</name>
    <dbReference type="NCBI Taxonomy" id="280463"/>
    <lineage>
        <taxon>Eukaryota</taxon>
        <taxon>Haptista</taxon>
        <taxon>Haptophyta</taxon>
        <taxon>Prymnesiophyceae</taxon>
        <taxon>Isochrysidales</taxon>
        <taxon>Noelaerhabdaceae</taxon>
        <taxon>Emiliania</taxon>
    </lineage>
</organism>